<evidence type="ECO:0000313" key="2">
    <source>
        <dbReference type="Proteomes" id="UP001153331"/>
    </source>
</evidence>
<reference evidence="1" key="1">
    <citation type="submission" date="2022-11" db="EMBL/GenBank/DDBJ databases">
        <title>Genome Sequence of Boeremia exigua.</title>
        <authorList>
            <person name="Buettner E."/>
        </authorList>
    </citation>
    <scope>NUCLEOTIDE SEQUENCE</scope>
    <source>
        <strain evidence="1">CU02</strain>
    </source>
</reference>
<protein>
    <submittedName>
        <fullName evidence="1">Uncharacterized protein</fullName>
    </submittedName>
</protein>
<accession>A0ACC2IFK7</accession>
<comment type="caution">
    <text evidence="1">The sequence shown here is derived from an EMBL/GenBank/DDBJ whole genome shotgun (WGS) entry which is preliminary data.</text>
</comment>
<evidence type="ECO:0000313" key="1">
    <source>
        <dbReference type="EMBL" id="KAJ8113974.1"/>
    </source>
</evidence>
<sequence length="391" mass="42868">MITRVELRKATEYSLEYQFLDVTLRAAEAPLCVPGANVRVLATSVAFLFVISVVSAPLLAGLGNAIFLVGLGAIGEEALAIAVRGDGSDGGEDHREYVMGRRNPHELQSLQQYETHYTILHRVVERIRKGYTNRVVLADKKYFGGALAPSPPRLPSGASASSKMTRTAAFTMMLALATSTASVGAPTPTAPMVRLTRTTLLRLAPPATQVESTRPSVVSMLSSALLATGSRWSSARSLASAYYVRLVFSVGNDGNAKQLLSTLWQPMADPADTDYTNYFWEALTDSSSQLREVTSLCRVWELTLTTELSKYVLDARSVKPDYAERRISPITLGLLWARGRIPAADWHIIFGTRPTALLPVHRSLHQVVIQITSVQQFLFFGLDVKWQTGQR</sequence>
<dbReference type="Proteomes" id="UP001153331">
    <property type="component" value="Unassembled WGS sequence"/>
</dbReference>
<proteinExistence type="predicted"/>
<dbReference type="EMBL" id="JAPHNI010000220">
    <property type="protein sequence ID" value="KAJ8113974.1"/>
    <property type="molecule type" value="Genomic_DNA"/>
</dbReference>
<name>A0ACC2IFK7_9PLEO</name>
<organism evidence="1 2">
    <name type="scientific">Boeremia exigua</name>
    <dbReference type="NCBI Taxonomy" id="749465"/>
    <lineage>
        <taxon>Eukaryota</taxon>
        <taxon>Fungi</taxon>
        <taxon>Dikarya</taxon>
        <taxon>Ascomycota</taxon>
        <taxon>Pezizomycotina</taxon>
        <taxon>Dothideomycetes</taxon>
        <taxon>Pleosporomycetidae</taxon>
        <taxon>Pleosporales</taxon>
        <taxon>Pleosporineae</taxon>
        <taxon>Didymellaceae</taxon>
        <taxon>Boeremia</taxon>
    </lineage>
</organism>
<gene>
    <name evidence="1" type="ORF">OPT61_g4030</name>
</gene>
<keyword evidence="2" id="KW-1185">Reference proteome</keyword>